<dbReference type="EC" id="4.1.1.5" evidence="4 9"/>
<evidence type="ECO:0000256" key="4">
    <source>
        <dbReference type="ARBA" id="ARBA00013204"/>
    </source>
</evidence>
<keyword evidence="8 9" id="KW-0456">Lyase</keyword>
<evidence type="ECO:0000313" key="11">
    <source>
        <dbReference type="Proteomes" id="UP000035553"/>
    </source>
</evidence>
<proteinExistence type="inferred from homology"/>
<dbReference type="UniPathway" id="UPA00626">
    <property type="reaction ID" value="UER00678"/>
</dbReference>
<name>A0A0U1QR56_9BACL</name>
<evidence type="ECO:0000256" key="6">
    <source>
        <dbReference type="ARBA" id="ARBA00022793"/>
    </source>
</evidence>
<evidence type="ECO:0000313" key="10">
    <source>
        <dbReference type="EMBL" id="KLI03253.1"/>
    </source>
</evidence>
<keyword evidence="6 9" id="KW-0210">Decarboxylase</keyword>
<comment type="pathway">
    <text evidence="2 9">Polyol metabolism; (R,R)-butane-2,3-diol biosynthesis; (R,R)-butane-2,3-diol from pyruvate: step 2/3.</text>
</comment>
<dbReference type="PANTHER" id="PTHR35524:SF1">
    <property type="entry name" value="ALPHA-ACETOLACTATE DECARBOXYLASE"/>
    <property type="match status" value="1"/>
</dbReference>
<evidence type="ECO:0000256" key="2">
    <source>
        <dbReference type="ARBA" id="ARBA00005170"/>
    </source>
</evidence>
<dbReference type="GO" id="GO:0047605">
    <property type="term" value="F:acetolactate decarboxylase activity"/>
    <property type="evidence" value="ECO:0007669"/>
    <property type="project" value="UniProtKB-UniRule"/>
</dbReference>
<gene>
    <name evidence="10" type="ORF">SINU_03730</name>
</gene>
<evidence type="ECO:0000256" key="9">
    <source>
        <dbReference type="PIRNR" id="PIRNR001332"/>
    </source>
</evidence>
<dbReference type="Pfam" id="PF03306">
    <property type="entry name" value="AAL_decarboxy"/>
    <property type="match status" value="1"/>
</dbReference>
<accession>A0A0U1QR56</accession>
<dbReference type="AlphaFoldDB" id="A0A0U1QR56"/>
<dbReference type="SUPFAM" id="SSF117856">
    <property type="entry name" value="AF0104/ALDC/Ptd012-like"/>
    <property type="match status" value="1"/>
</dbReference>
<comment type="similarity">
    <text evidence="3 9">Belongs to the alpha-acetolactate decarboxylase family.</text>
</comment>
<dbReference type="PIRSF" id="PIRSF001332">
    <property type="entry name" value="Acetolac_decarb"/>
    <property type="match status" value="1"/>
</dbReference>
<organism evidence="10 11">
    <name type="scientific">Sporolactobacillus inulinus CASD</name>
    <dbReference type="NCBI Taxonomy" id="1069536"/>
    <lineage>
        <taxon>Bacteria</taxon>
        <taxon>Bacillati</taxon>
        <taxon>Bacillota</taxon>
        <taxon>Bacilli</taxon>
        <taxon>Bacillales</taxon>
        <taxon>Sporolactobacillaceae</taxon>
        <taxon>Sporolactobacillus</taxon>
    </lineage>
</organism>
<sequence length="242" mass="27356">MHSMTQTVDNGQLFQLSTMSSLLDGVFEGAMSYDEIKAFGDFGIGTFEHLDGEMIAFDGEFYRLRGDGTATPLKSEDKTPFCSLTYFKPAVTKTFEHPLNKSAFEAEMKKLMKSENLFYAFRIDGVFKEVSTRTVSYQEKPIPMTEAVKTQPIFHFKHVKGTILGFWSPAFTQGIAVSGFHLHFIDEERKGGGHVFDYELDHGTLKVDQKTHMSLYTPETKGFLNANLSREDLEKEIKVTEG</sequence>
<dbReference type="CDD" id="cd17299">
    <property type="entry name" value="acetolactate_decarboxylase"/>
    <property type="match status" value="1"/>
</dbReference>
<dbReference type="NCBIfam" id="TIGR01252">
    <property type="entry name" value="acetolac_decarb"/>
    <property type="match status" value="1"/>
</dbReference>
<comment type="caution">
    <text evidence="10">The sequence shown here is derived from an EMBL/GenBank/DDBJ whole genome shotgun (WGS) entry which is preliminary data.</text>
</comment>
<dbReference type="InterPro" id="IPR005128">
    <property type="entry name" value="Acetolactate_a_deCO2ase"/>
</dbReference>
<comment type="catalytic activity">
    <reaction evidence="1 9">
        <text>(2S)-2-acetolactate + H(+) = (R)-acetoin + CO2</text>
        <dbReference type="Rhea" id="RHEA:21580"/>
        <dbReference type="ChEBI" id="CHEBI:15378"/>
        <dbReference type="ChEBI" id="CHEBI:15686"/>
        <dbReference type="ChEBI" id="CHEBI:16526"/>
        <dbReference type="ChEBI" id="CHEBI:58476"/>
        <dbReference type="EC" id="4.1.1.5"/>
    </reaction>
</comment>
<evidence type="ECO:0000256" key="3">
    <source>
        <dbReference type="ARBA" id="ARBA00007106"/>
    </source>
</evidence>
<reference evidence="10 11" key="1">
    <citation type="journal article" date="2011" name="J. Bacteriol.">
        <title>Draft genome sequence of Sporolactobacillus inulinus strain CASD, an efficient D-lactic acid-producing bacterium with high-concentration lactate tolerance capability.</title>
        <authorList>
            <person name="Yu B."/>
            <person name="Su F."/>
            <person name="Wang L."/>
            <person name="Xu K."/>
            <person name="Zhao B."/>
            <person name="Xu P."/>
        </authorList>
    </citation>
    <scope>NUCLEOTIDE SEQUENCE [LARGE SCALE GENOMIC DNA]</scope>
    <source>
        <strain evidence="10 11">CASD</strain>
    </source>
</reference>
<keyword evidence="7 9" id="KW-0005">Acetoin biosynthesis</keyword>
<evidence type="ECO:0000256" key="1">
    <source>
        <dbReference type="ARBA" id="ARBA00001784"/>
    </source>
</evidence>
<dbReference type="GO" id="GO:0045151">
    <property type="term" value="P:acetoin biosynthetic process"/>
    <property type="evidence" value="ECO:0007669"/>
    <property type="project" value="UniProtKB-UniRule"/>
</dbReference>
<dbReference type="OrthoDB" id="8612680at2"/>
<dbReference type="EMBL" id="AFVQ02000047">
    <property type="protein sequence ID" value="KLI03253.1"/>
    <property type="molecule type" value="Genomic_DNA"/>
</dbReference>
<evidence type="ECO:0000256" key="7">
    <source>
        <dbReference type="ARBA" id="ARBA00023061"/>
    </source>
</evidence>
<evidence type="ECO:0000256" key="5">
    <source>
        <dbReference type="ARBA" id="ARBA00020164"/>
    </source>
</evidence>
<protein>
    <recommendedName>
        <fullName evidence="5 9">Alpha-acetolactate decarboxylase</fullName>
        <ecNumber evidence="4 9">4.1.1.5</ecNumber>
    </recommendedName>
</protein>
<dbReference type="Gene3D" id="3.30.1330.80">
    <property type="entry name" value="Hypothetical protein, similar to alpha- acetolactate decarboxylase, domain 2"/>
    <property type="match status" value="2"/>
</dbReference>
<dbReference type="STRING" id="1069536.SINU_03730"/>
<dbReference type="PANTHER" id="PTHR35524">
    <property type="entry name" value="ALPHA-ACETOLACTATE DECARBOXYLASE"/>
    <property type="match status" value="1"/>
</dbReference>
<evidence type="ECO:0000256" key="8">
    <source>
        <dbReference type="ARBA" id="ARBA00023239"/>
    </source>
</evidence>
<dbReference type="Proteomes" id="UP000035553">
    <property type="component" value="Unassembled WGS sequence"/>
</dbReference>
<keyword evidence="11" id="KW-1185">Reference proteome</keyword>